<reference evidence="2 3" key="1">
    <citation type="submission" date="2016-05" db="EMBL/GenBank/DDBJ databases">
        <title>Genomic and physiological characterization of Planctopirus sp. isolated from fresh water lake.</title>
        <authorList>
            <person name="Subhash Y."/>
            <person name="Ramana C."/>
        </authorList>
    </citation>
    <scope>NUCLEOTIDE SEQUENCE [LARGE SCALE GENOMIC DNA]</scope>
    <source>
        <strain evidence="2 3">JC280</strain>
    </source>
</reference>
<dbReference type="Pfam" id="PF03974">
    <property type="entry name" value="Ecotin"/>
    <property type="match status" value="1"/>
</dbReference>
<evidence type="ECO:0000313" key="3">
    <source>
        <dbReference type="Proteomes" id="UP000094828"/>
    </source>
</evidence>
<comment type="similarity">
    <text evidence="1">Belongs to the protease inhibitor I11 (ecotin) family.</text>
</comment>
<dbReference type="PANTHER" id="PTHR35890">
    <property type="match status" value="1"/>
</dbReference>
<sequence length="163" mass="18051">MLTGFGKYFVGMVLVCLLPVVQGGEAEQNLKAFPPAEPGMTRHVIFLEPQPDESLFKVELQVGKVVKTDSRNHFFFGGSLEAKNVDGWGFTKYVVAKLGPMGGTLIGVDPNEPLVDRFITLGGEPQLIRYNSRLPVVVYVPEGAKVRYRIWRTDDKTTIVPAK</sequence>
<dbReference type="AlphaFoldDB" id="A0A1C3E4T1"/>
<evidence type="ECO:0000256" key="1">
    <source>
        <dbReference type="ARBA" id="ARBA00010558"/>
    </source>
</evidence>
<keyword evidence="3" id="KW-1185">Reference proteome</keyword>
<dbReference type="Gene3D" id="2.60.40.550">
    <property type="entry name" value="Ecotin"/>
    <property type="match status" value="1"/>
</dbReference>
<dbReference type="InterPro" id="IPR005658">
    <property type="entry name" value="Prot_inh_ecotin"/>
</dbReference>
<dbReference type="GO" id="GO:0004867">
    <property type="term" value="F:serine-type endopeptidase inhibitor activity"/>
    <property type="evidence" value="ECO:0007669"/>
    <property type="project" value="InterPro"/>
</dbReference>
<organism evidence="2 3">
    <name type="scientific">Planctopirus hydrillae</name>
    <dbReference type="NCBI Taxonomy" id="1841610"/>
    <lineage>
        <taxon>Bacteria</taxon>
        <taxon>Pseudomonadati</taxon>
        <taxon>Planctomycetota</taxon>
        <taxon>Planctomycetia</taxon>
        <taxon>Planctomycetales</taxon>
        <taxon>Planctomycetaceae</taxon>
        <taxon>Planctopirus</taxon>
    </lineage>
</organism>
<dbReference type="PANTHER" id="PTHR35890:SF3">
    <property type="entry name" value="ECOTIN"/>
    <property type="match status" value="1"/>
</dbReference>
<dbReference type="RefSeq" id="WP_068852529.1">
    <property type="nucleotide sequence ID" value="NZ_LYDR01000154.1"/>
</dbReference>
<dbReference type="Proteomes" id="UP000094828">
    <property type="component" value="Unassembled WGS sequence"/>
</dbReference>
<name>A0A1C3E4T1_9PLAN</name>
<evidence type="ECO:0000313" key="2">
    <source>
        <dbReference type="EMBL" id="ODA28240.1"/>
    </source>
</evidence>
<dbReference type="SUPFAM" id="SSF49772">
    <property type="entry name" value="Ecotin, trypsin inhibitor"/>
    <property type="match status" value="1"/>
</dbReference>
<dbReference type="OrthoDB" id="997196at2"/>
<dbReference type="InterPro" id="IPR036198">
    <property type="entry name" value="Ecotin_sf"/>
</dbReference>
<comment type="caution">
    <text evidence="2">The sequence shown here is derived from an EMBL/GenBank/DDBJ whole genome shotgun (WGS) entry which is preliminary data.</text>
</comment>
<protein>
    <submittedName>
        <fullName evidence="2">Proteinase inhibitor I4 serpin</fullName>
    </submittedName>
</protein>
<proteinExistence type="inferred from homology"/>
<dbReference type="EMBL" id="LYDR01000154">
    <property type="protein sequence ID" value="ODA28240.1"/>
    <property type="molecule type" value="Genomic_DNA"/>
</dbReference>
<gene>
    <name evidence="2" type="ORF">A6X21_01155</name>
</gene>
<accession>A0A1C3E4T1</accession>